<dbReference type="GO" id="GO:0005576">
    <property type="term" value="C:extracellular region"/>
    <property type="evidence" value="ECO:0007669"/>
    <property type="project" value="UniProtKB-SubCell"/>
</dbReference>
<dbReference type="SMART" id="SM01351">
    <property type="entry name" value="Aspzincin_M35"/>
    <property type="match status" value="1"/>
</dbReference>
<dbReference type="OrthoDB" id="412874at2759"/>
<dbReference type="Gene3D" id="3.40.390.10">
    <property type="entry name" value="Collagenase (Catalytic Domain)"/>
    <property type="match status" value="1"/>
</dbReference>
<dbReference type="InParanoid" id="A0A3N4LBN3"/>
<dbReference type="GO" id="GO:0004222">
    <property type="term" value="F:metalloendopeptidase activity"/>
    <property type="evidence" value="ECO:0007669"/>
    <property type="project" value="InterPro"/>
</dbReference>
<accession>A0A3N4LBN3</accession>
<dbReference type="EMBL" id="ML121607">
    <property type="protein sequence ID" value="RPB18862.1"/>
    <property type="molecule type" value="Genomic_DNA"/>
</dbReference>
<feature type="disulfide bond" evidence="15">
    <location>
        <begin position="275"/>
        <end position="293"/>
    </location>
</feature>
<evidence type="ECO:0000256" key="15">
    <source>
        <dbReference type="PIRSR" id="PIRSR601384-3"/>
    </source>
</evidence>
<reference evidence="18 19" key="1">
    <citation type="journal article" date="2018" name="Nat. Ecol. Evol.">
        <title>Pezizomycetes genomes reveal the molecular basis of ectomycorrhizal truffle lifestyle.</title>
        <authorList>
            <person name="Murat C."/>
            <person name="Payen T."/>
            <person name="Noel B."/>
            <person name="Kuo A."/>
            <person name="Morin E."/>
            <person name="Chen J."/>
            <person name="Kohler A."/>
            <person name="Krizsan K."/>
            <person name="Balestrini R."/>
            <person name="Da Silva C."/>
            <person name="Montanini B."/>
            <person name="Hainaut M."/>
            <person name="Levati E."/>
            <person name="Barry K.W."/>
            <person name="Belfiori B."/>
            <person name="Cichocki N."/>
            <person name="Clum A."/>
            <person name="Dockter R.B."/>
            <person name="Fauchery L."/>
            <person name="Guy J."/>
            <person name="Iotti M."/>
            <person name="Le Tacon F."/>
            <person name="Lindquist E.A."/>
            <person name="Lipzen A."/>
            <person name="Malagnac F."/>
            <person name="Mello A."/>
            <person name="Molinier V."/>
            <person name="Miyauchi S."/>
            <person name="Poulain J."/>
            <person name="Riccioni C."/>
            <person name="Rubini A."/>
            <person name="Sitrit Y."/>
            <person name="Splivallo R."/>
            <person name="Traeger S."/>
            <person name="Wang M."/>
            <person name="Zifcakova L."/>
            <person name="Wipf D."/>
            <person name="Zambonelli A."/>
            <person name="Paolocci F."/>
            <person name="Nowrousian M."/>
            <person name="Ottonello S."/>
            <person name="Baldrian P."/>
            <person name="Spatafora J.W."/>
            <person name="Henrissat B."/>
            <person name="Nagy L.G."/>
            <person name="Aury J.M."/>
            <person name="Wincker P."/>
            <person name="Grigoriev I.V."/>
            <person name="Bonfante P."/>
            <person name="Martin F.M."/>
        </authorList>
    </citation>
    <scope>NUCLEOTIDE SEQUENCE [LARGE SCALE GENOMIC DNA]</scope>
    <source>
        <strain evidence="18 19">ATCC MYA-4762</strain>
    </source>
</reference>
<dbReference type="InterPro" id="IPR029463">
    <property type="entry name" value="Lys_MEP"/>
</dbReference>
<keyword evidence="4 16" id="KW-0964">Secreted</keyword>
<comment type="function">
    <text evidence="16">Secreted metalloproteinase that allows assimilation of proteinaceous substrates. Shows high activities on basic nuclear substrates such as histone and protamine.</text>
</comment>
<evidence type="ECO:0000256" key="1">
    <source>
        <dbReference type="ARBA" id="ARBA00001187"/>
    </source>
</evidence>
<comment type="similarity">
    <text evidence="3 16">Belongs to the peptidase M35 family.</text>
</comment>
<evidence type="ECO:0000259" key="17">
    <source>
        <dbReference type="SMART" id="SM01351"/>
    </source>
</evidence>
<feature type="binding site" evidence="14">
    <location>
        <position position="333"/>
    </location>
    <ligand>
        <name>Zn(2+)</name>
        <dbReference type="ChEBI" id="CHEBI:29105"/>
        <note>catalytic</note>
    </ligand>
</feature>
<dbReference type="CDD" id="cd11008">
    <property type="entry name" value="M35_deuterolysin_like"/>
    <property type="match status" value="1"/>
</dbReference>
<sequence>MVSFSLFSLVVSFAFSVAATPVNIIPLGSSPLQVAITAGDTNAVVKLALTNFGPRDLEILNLGTFLFNAPIEKVTLFRNGERLNFKGLLMHYDFRHLRDSSFTVIRAGQTIEKPVELAGLYDFTETGTYTIEARGALSFASLGDRDALPISGTSGKPENAFAFATNQIDLHIDAIAAAAVEPLGLAIARRGIFQGCSGSRASALQTAFKNAVTISRQAAEAAASGSADRFQEHFKTTDANTRKDVAARFKAIAKATTSTSSGVPRYYCTDPAGECKDNILAYTHPETNTVANCDIFYTDLPALSMQCSEQDQVGTVIHELSHTPGVYGPYCQDYAYGYTQASKLTAEEAEHNADTFALYAKAVYLNCGGNDSGPTSPF</sequence>
<evidence type="ECO:0000256" key="8">
    <source>
        <dbReference type="ARBA" id="ARBA00022729"/>
    </source>
</evidence>
<dbReference type="PANTHER" id="PTHR37016">
    <property type="match status" value="1"/>
</dbReference>
<dbReference type="InterPro" id="IPR024079">
    <property type="entry name" value="MetalloPept_cat_dom_sf"/>
</dbReference>
<keyword evidence="8 16" id="KW-0732">Signal</keyword>
<comment type="subcellular location">
    <subcellularLocation>
        <location evidence="2 16">Secreted</location>
    </subcellularLocation>
</comment>
<evidence type="ECO:0000256" key="6">
    <source>
        <dbReference type="ARBA" id="ARBA00022685"/>
    </source>
</evidence>
<evidence type="ECO:0000256" key="13">
    <source>
        <dbReference type="PIRSR" id="PIRSR601384-1"/>
    </source>
</evidence>
<dbReference type="PANTHER" id="PTHR37016:SF3">
    <property type="entry name" value="NEUTRAL PROTEASE 2-RELATED"/>
    <property type="match status" value="1"/>
</dbReference>
<evidence type="ECO:0000256" key="16">
    <source>
        <dbReference type="RuleBase" id="RU361126"/>
    </source>
</evidence>
<gene>
    <name evidence="18" type="ORF">L211DRAFT_831129</name>
</gene>
<feature type="signal peptide" evidence="16">
    <location>
        <begin position="1"/>
        <end position="19"/>
    </location>
</feature>
<evidence type="ECO:0000256" key="5">
    <source>
        <dbReference type="ARBA" id="ARBA00022670"/>
    </source>
</evidence>
<feature type="chain" id="PRO_5017849756" description="Neutral protease 2" evidence="16">
    <location>
        <begin position="20"/>
        <end position="378"/>
    </location>
</feature>
<keyword evidence="5 16" id="KW-0645">Protease</keyword>
<evidence type="ECO:0000256" key="14">
    <source>
        <dbReference type="PIRSR" id="PIRSR601384-2"/>
    </source>
</evidence>
<keyword evidence="7 14" id="KW-0479">Metal-binding</keyword>
<dbReference type="Pfam" id="PF02102">
    <property type="entry name" value="Peptidase_M35"/>
    <property type="match status" value="1"/>
</dbReference>
<evidence type="ECO:0000313" key="18">
    <source>
        <dbReference type="EMBL" id="RPB18862.1"/>
    </source>
</evidence>
<comment type="cofactor">
    <cofactor evidence="14 16">
        <name>Zn(2+)</name>
        <dbReference type="ChEBI" id="CHEBI:29105"/>
    </cofactor>
    <text evidence="14 16">Binds 1 zinc ion per subunit.</text>
</comment>
<dbReference type="STRING" id="1051890.A0A3N4LBN3"/>
<proteinExistence type="inferred from homology"/>
<keyword evidence="10 14" id="KW-0862">Zinc</keyword>
<feature type="domain" description="Lysine-specific metallo-endopeptidase" evidence="17">
    <location>
        <begin position="219"/>
        <end position="361"/>
    </location>
</feature>
<feature type="active site" evidence="13">
    <location>
        <position position="319"/>
    </location>
</feature>
<protein>
    <recommendedName>
        <fullName evidence="16">Neutral protease 2</fullName>
        <ecNumber evidence="16">3.4.24.39</ecNumber>
    </recommendedName>
    <alternativeName>
        <fullName evidence="16">Deuterolysin</fullName>
    </alternativeName>
</protein>
<dbReference type="SUPFAM" id="SSF55486">
    <property type="entry name" value="Metalloproteases ('zincins'), catalytic domain"/>
    <property type="match status" value="1"/>
</dbReference>
<evidence type="ECO:0000256" key="11">
    <source>
        <dbReference type="ARBA" id="ARBA00023049"/>
    </source>
</evidence>
<evidence type="ECO:0000256" key="9">
    <source>
        <dbReference type="ARBA" id="ARBA00022801"/>
    </source>
</evidence>
<keyword evidence="9 16" id="KW-0378">Hydrolase</keyword>
<evidence type="ECO:0000313" key="19">
    <source>
        <dbReference type="Proteomes" id="UP000267821"/>
    </source>
</evidence>
<evidence type="ECO:0000256" key="12">
    <source>
        <dbReference type="ARBA" id="ARBA00023145"/>
    </source>
</evidence>
<keyword evidence="6 16" id="KW-0165">Cleavage on pair of basic residues</keyword>
<dbReference type="GO" id="GO:0046872">
    <property type="term" value="F:metal ion binding"/>
    <property type="evidence" value="ECO:0007669"/>
    <property type="project" value="UniProtKB-KW"/>
</dbReference>
<keyword evidence="12" id="KW-0865">Zymogen</keyword>
<dbReference type="PRINTS" id="PR00768">
    <property type="entry name" value="DEUTEROLYSIN"/>
</dbReference>
<comment type="catalytic activity">
    <reaction evidence="1 16">
        <text>Preferential cleavage of bonds with hydrophobic residues in P1'. Also 3-Asn-|-Gln-4 and 8-Gly-|-Ser-9 bonds in insulin B chain.</text>
        <dbReference type="EC" id="3.4.24.39"/>
    </reaction>
</comment>
<evidence type="ECO:0000256" key="3">
    <source>
        <dbReference type="ARBA" id="ARBA00010279"/>
    </source>
</evidence>
<keyword evidence="11 16" id="KW-0482">Metalloprotease</keyword>
<dbReference type="InterPro" id="IPR001384">
    <property type="entry name" value="Peptidase_M35"/>
</dbReference>
<feature type="binding site" evidence="14">
    <location>
        <position position="318"/>
    </location>
    <ligand>
        <name>Zn(2+)</name>
        <dbReference type="ChEBI" id="CHEBI:29105"/>
        <note>catalytic</note>
    </ligand>
</feature>
<dbReference type="InterPro" id="IPR050414">
    <property type="entry name" value="Fungal_M35_metalloproteases"/>
</dbReference>
<evidence type="ECO:0000256" key="7">
    <source>
        <dbReference type="ARBA" id="ARBA00022723"/>
    </source>
</evidence>
<evidence type="ECO:0000256" key="10">
    <source>
        <dbReference type="ARBA" id="ARBA00022833"/>
    </source>
</evidence>
<dbReference type="EC" id="3.4.24.39" evidence="16"/>
<dbReference type="AlphaFoldDB" id="A0A3N4LBN3"/>
<evidence type="ECO:0000256" key="4">
    <source>
        <dbReference type="ARBA" id="ARBA00022525"/>
    </source>
</evidence>
<dbReference type="Proteomes" id="UP000267821">
    <property type="component" value="Unassembled WGS sequence"/>
</dbReference>
<dbReference type="Gene3D" id="2.60.40.2970">
    <property type="match status" value="1"/>
</dbReference>
<feature type="disulfide bond" evidence="15">
    <location>
        <begin position="196"/>
        <end position="268"/>
    </location>
</feature>
<keyword evidence="19" id="KW-1185">Reference proteome</keyword>
<organism evidence="18 19">
    <name type="scientific">Terfezia boudieri ATCC MYA-4762</name>
    <dbReference type="NCBI Taxonomy" id="1051890"/>
    <lineage>
        <taxon>Eukaryota</taxon>
        <taxon>Fungi</taxon>
        <taxon>Dikarya</taxon>
        <taxon>Ascomycota</taxon>
        <taxon>Pezizomycotina</taxon>
        <taxon>Pezizomycetes</taxon>
        <taxon>Pezizales</taxon>
        <taxon>Pezizaceae</taxon>
        <taxon>Terfezia</taxon>
    </lineage>
</organism>
<evidence type="ECO:0000256" key="2">
    <source>
        <dbReference type="ARBA" id="ARBA00004613"/>
    </source>
</evidence>
<name>A0A3N4LBN3_9PEZI</name>
<dbReference type="GO" id="GO:0006508">
    <property type="term" value="P:proteolysis"/>
    <property type="evidence" value="ECO:0007669"/>
    <property type="project" value="UniProtKB-KW"/>
</dbReference>
<feature type="binding site" evidence="14">
    <location>
        <position position="322"/>
    </location>
    <ligand>
        <name>Zn(2+)</name>
        <dbReference type="ChEBI" id="CHEBI:29105"/>
        <note>catalytic</note>
    </ligand>
</feature>